<sequence>MRFTVTQRFPTSRDEVLGMYTGTDMWSQLSGFTKVSAPEVVDHSRAGSLVTLRLRYRFIAGLPAAATAVIDPRKLVWVEETVTDLGNGTATVSFRPEHYANKLSATARVDYGEARGSATRRVVGDLKVNVFLVGSQVERAISSGLSEHLAEEERAVLSLLDA</sequence>
<reference evidence="1 2" key="1">
    <citation type="journal article" date="2013" name="ISME J.">
        <title>Metabolic model for the filamentous 'Candidatus Microthrix parvicella' based on genomic and metagenomic analyses.</title>
        <authorList>
            <person name="Jon McIlroy S."/>
            <person name="Kristiansen R."/>
            <person name="Albertsen M."/>
            <person name="Michael Karst S."/>
            <person name="Rossetti S."/>
            <person name="Lund Nielsen J."/>
            <person name="Tandoi V."/>
            <person name="James Seviour R."/>
            <person name="Nielsen P.H."/>
        </authorList>
    </citation>
    <scope>NUCLEOTIDE SEQUENCE [LARGE SCALE GENOMIC DNA]</scope>
    <source>
        <strain evidence="1 2">RN1</strain>
    </source>
</reference>
<organism evidence="1 2">
    <name type="scientific">Candidatus Neomicrothrix parvicella RN1</name>
    <dbReference type="NCBI Taxonomy" id="1229780"/>
    <lineage>
        <taxon>Bacteria</taxon>
        <taxon>Bacillati</taxon>
        <taxon>Actinomycetota</taxon>
        <taxon>Acidimicrobiia</taxon>
        <taxon>Acidimicrobiales</taxon>
        <taxon>Microthrixaceae</taxon>
        <taxon>Candidatus Neomicrothrix</taxon>
    </lineage>
</organism>
<dbReference type="EMBL" id="CANL01000045">
    <property type="protein sequence ID" value="CCM65000.1"/>
    <property type="molecule type" value="Genomic_DNA"/>
</dbReference>
<gene>
    <name evidence="1" type="ORF">BN381_50142</name>
</gene>
<accession>R4Z2W5</accession>
<dbReference type="Pfam" id="PF10698">
    <property type="entry name" value="DUF2505"/>
    <property type="match status" value="1"/>
</dbReference>
<evidence type="ECO:0000313" key="2">
    <source>
        <dbReference type="Proteomes" id="UP000018291"/>
    </source>
</evidence>
<dbReference type="AlphaFoldDB" id="R4Z2W5"/>
<dbReference type="InterPro" id="IPR019639">
    <property type="entry name" value="DUF2505"/>
</dbReference>
<proteinExistence type="predicted"/>
<dbReference type="Proteomes" id="UP000018291">
    <property type="component" value="Unassembled WGS sequence"/>
</dbReference>
<dbReference type="RefSeq" id="WP_012229382.1">
    <property type="nucleotide sequence ID" value="NZ_HG422565.1"/>
</dbReference>
<dbReference type="SUPFAM" id="SSF55961">
    <property type="entry name" value="Bet v1-like"/>
    <property type="match status" value="1"/>
</dbReference>
<evidence type="ECO:0008006" key="3">
    <source>
        <dbReference type="Google" id="ProtNLM"/>
    </source>
</evidence>
<dbReference type="HOGENOM" id="CLU_1632333_0_0_11"/>
<keyword evidence="2" id="KW-1185">Reference proteome</keyword>
<name>R4Z2W5_9ACTN</name>
<protein>
    <recommendedName>
        <fullName evidence="3">DUF2505 domain-containing protein</fullName>
    </recommendedName>
</protein>
<evidence type="ECO:0000313" key="1">
    <source>
        <dbReference type="EMBL" id="CCM65000.1"/>
    </source>
</evidence>
<comment type="caution">
    <text evidence="1">The sequence shown here is derived from an EMBL/GenBank/DDBJ whole genome shotgun (WGS) entry which is preliminary data.</text>
</comment>